<dbReference type="Gene3D" id="3.30.70.330">
    <property type="match status" value="1"/>
</dbReference>
<feature type="domain" description="UBC core" evidence="7">
    <location>
        <begin position="19"/>
        <end position="182"/>
    </location>
</feature>
<dbReference type="Gene3D" id="3.10.110.10">
    <property type="entry name" value="Ubiquitin Conjugating Enzyme"/>
    <property type="match status" value="1"/>
</dbReference>
<feature type="domain" description="RRM" evidence="6">
    <location>
        <begin position="1345"/>
        <end position="1441"/>
    </location>
</feature>
<dbReference type="SUPFAM" id="SSF52047">
    <property type="entry name" value="RNI-like"/>
    <property type="match status" value="2"/>
</dbReference>
<name>A0ABQ8UK41_9EUKA</name>
<dbReference type="PROSITE" id="PS50102">
    <property type="entry name" value="RRM"/>
    <property type="match status" value="1"/>
</dbReference>
<keyword evidence="3" id="KW-0677">Repeat</keyword>
<dbReference type="Pfam" id="PF00179">
    <property type="entry name" value="UQ_con"/>
    <property type="match status" value="1"/>
</dbReference>
<organism evidence="8 9">
    <name type="scientific">Paratrimastix pyriformis</name>
    <dbReference type="NCBI Taxonomy" id="342808"/>
    <lineage>
        <taxon>Eukaryota</taxon>
        <taxon>Metamonada</taxon>
        <taxon>Preaxostyla</taxon>
        <taxon>Paratrimastigidae</taxon>
        <taxon>Paratrimastix</taxon>
    </lineage>
</organism>
<dbReference type="PANTHER" id="PTHR24113:SF12">
    <property type="entry name" value="RAN GTPASE-ACTIVATING PROTEIN 1"/>
    <property type="match status" value="1"/>
</dbReference>
<dbReference type="SUPFAM" id="SSF54928">
    <property type="entry name" value="RNA-binding domain, RBD"/>
    <property type="match status" value="1"/>
</dbReference>
<dbReference type="Pfam" id="PF13516">
    <property type="entry name" value="LRR_6"/>
    <property type="match status" value="3"/>
</dbReference>
<sequence length="1479" mass="164588">MAQAAAFITPPRPDGVRQSTVQRLFTDLKEVQNCKLPTISALPLEDNLMEWHCNLVGPEKPKWAPYSQPWHLTGALFHIVLNFPADYPDSPPTLRLCTSLPHPNVFGNTLCLDMLTEFKEKYQGWSPAYSALSILLQLQSFLFKYREEDTEAQLYSREMRQAVDNTKSYECTGCRHRPGRPWPPVEKVEANLPPVPRITRLRQQLTCYYSRRTFEEDCLGVGLCINRNIRTGRILSVTSPLDLVSLRSYMRHGVRRSAYNEAFSHWIPIYISPEHAQKAIPMARNAISTICKGHSKKFEPLDALEVLASLMRSMVVEMLLDHIHVSTKSLTGFCWFYRMLVEMGRIHPEIPKLAREKVDAFMADETNRHKDAVPDMGQFMAMWLISGRTWAELQGPLLEERWARDVFWIIKKYPELAKIEDPKDPAWVDDEDRAVKSFVASANSLRHVAFFAAMQKRFIGPLVPMLDENLGALPPAVEESMLKMCHEILSINGYDEFFRFLGEAVPTKERLCDTLRASVANSQRRGYHEKQLEVTSVEDAARQEQEKIRPLESFLVAATGPVAPAADDAHWKENSLRCLLGHLPAGIATWRELYAKVYQGPVEVPAGTVRVRLALSHDAPAPLSLADLADEQGWRKQCISSLVIAALPEGVPTWWDLYIRANMTGPAPPAGHLVMTSDERLWQRSCARFGIKQLPEGEATWRDLYIRMNLQEYIQKLNDNPDFGKLYLLLALSKDYITQLTWITFTPDRIQSRHHFLTQLLTDLPNLRHFRVMRHSCDLHPNACKAITKGLKNRPDGLRELDISMTNAQPLALVELIPGLLATTQLRTLNLSFNPLAGHLPLTKLLAKFIRRHPTLEVLMMNSCGLTDSEAMLLAPALEFHTTLRRFEIQRNHLSPSGLGSLLYNVGFIPTVTAIDCSAIAEAAGRAGGSQLSPGEAMARMLEISKSLSSMNCWKTPFTYSERLFDALAHNRSLKFLDLGDTAMPNEFAERLGRALVHNNTLVELNLERNQLSMQAFYHLCKPGVRDARGFSVEVLRMNGNNLSQTITIEKRPVGERSEDDDDEGTQEVLTAADMLRVFKKLRVLELKSSSLTPQSGAIVGGLLATRPDVVSAPIERLVLALNNLGREGTAAIAASLATNTTLRHLDLSRNRLGVAGARSIAAVLGANHPLEELNLFGNGMGVEGCREIATALHHNTHLKVLDLGMNRVRDKGAQAVAVMLRANSTLHTLKMRLNLIAQAGAQALIEAICTQGEVVESRHGHPAAEGPATAAAAVAAQSDAASETSSEGARRWGNQTLRTLLLNNNPIPNEGIMVVCGLLRESKHPMTLDLVKRLAEADPERRQLTVWVSPLPSGCSSDEVARFFYANKTGAIRNISICQVKRKKAARGGRSPPGKRFAFVEFVDENSVELALHLPPKGLAQLRGKTVSIARTGVRSGRSVDNMERAKAPAGSRGGRGGGRGGRGGRRGGRGRGRRMRR</sequence>
<dbReference type="InterPro" id="IPR032675">
    <property type="entry name" value="LRR_dom_sf"/>
</dbReference>
<dbReference type="InterPro" id="IPR035979">
    <property type="entry name" value="RBD_domain_sf"/>
</dbReference>
<dbReference type="InterPro" id="IPR000504">
    <property type="entry name" value="RRM_dom"/>
</dbReference>
<dbReference type="InterPro" id="IPR000608">
    <property type="entry name" value="UBC"/>
</dbReference>
<evidence type="ECO:0000313" key="8">
    <source>
        <dbReference type="EMBL" id="KAJ4457654.1"/>
    </source>
</evidence>
<dbReference type="InterPro" id="IPR012677">
    <property type="entry name" value="Nucleotide-bd_a/b_plait_sf"/>
</dbReference>
<dbReference type="SMART" id="SM00360">
    <property type="entry name" value="RRM"/>
    <property type="match status" value="1"/>
</dbReference>
<keyword evidence="2" id="KW-0433">Leucine-rich repeat</keyword>
<evidence type="ECO:0000313" key="9">
    <source>
        <dbReference type="Proteomes" id="UP001141327"/>
    </source>
</evidence>
<feature type="compositionally biased region" description="Basic residues" evidence="5">
    <location>
        <begin position="1464"/>
        <end position="1479"/>
    </location>
</feature>
<dbReference type="PANTHER" id="PTHR24113">
    <property type="entry name" value="RAN GTPASE-ACTIVATING PROTEIN 1"/>
    <property type="match status" value="1"/>
</dbReference>
<evidence type="ECO:0000256" key="5">
    <source>
        <dbReference type="SAM" id="MobiDB-lite"/>
    </source>
</evidence>
<feature type="region of interest" description="Disordered" evidence="5">
    <location>
        <begin position="1434"/>
        <end position="1479"/>
    </location>
</feature>
<accession>A0ABQ8UK41</accession>
<dbReference type="EMBL" id="JAPMOS010000042">
    <property type="protein sequence ID" value="KAJ4457654.1"/>
    <property type="molecule type" value="Genomic_DNA"/>
</dbReference>
<evidence type="ECO:0000259" key="7">
    <source>
        <dbReference type="PROSITE" id="PS50127"/>
    </source>
</evidence>
<evidence type="ECO:0000259" key="6">
    <source>
        <dbReference type="PROSITE" id="PS50102"/>
    </source>
</evidence>
<dbReference type="PROSITE" id="PS50127">
    <property type="entry name" value="UBC_2"/>
    <property type="match status" value="1"/>
</dbReference>
<dbReference type="SMART" id="SM00368">
    <property type="entry name" value="LRR_RI"/>
    <property type="match status" value="9"/>
</dbReference>
<keyword evidence="4" id="KW-0694">RNA-binding</keyword>
<keyword evidence="1" id="KW-0343">GTPase activation</keyword>
<keyword evidence="9" id="KW-1185">Reference proteome</keyword>
<dbReference type="Gene3D" id="3.80.10.10">
    <property type="entry name" value="Ribonuclease Inhibitor"/>
    <property type="match status" value="3"/>
</dbReference>
<feature type="compositionally biased region" description="Gly residues" evidence="5">
    <location>
        <begin position="1453"/>
        <end position="1463"/>
    </location>
</feature>
<dbReference type="InterPro" id="IPR001611">
    <property type="entry name" value="Leu-rich_rpt"/>
</dbReference>
<dbReference type="InterPro" id="IPR027038">
    <property type="entry name" value="RanGap"/>
</dbReference>
<feature type="region of interest" description="Disordered" evidence="5">
    <location>
        <begin position="1260"/>
        <end position="1290"/>
    </location>
</feature>
<proteinExistence type="predicted"/>
<feature type="compositionally biased region" description="Low complexity" evidence="5">
    <location>
        <begin position="1264"/>
        <end position="1282"/>
    </location>
</feature>
<dbReference type="CDD" id="cd00590">
    <property type="entry name" value="RRM_SF"/>
    <property type="match status" value="1"/>
</dbReference>
<evidence type="ECO:0000256" key="1">
    <source>
        <dbReference type="ARBA" id="ARBA00022468"/>
    </source>
</evidence>
<dbReference type="CDD" id="cd23955">
    <property type="entry name" value="UBCc_invertebrate"/>
    <property type="match status" value="1"/>
</dbReference>
<dbReference type="SUPFAM" id="SSF54495">
    <property type="entry name" value="UBC-like"/>
    <property type="match status" value="1"/>
</dbReference>
<gene>
    <name evidence="8" type="ORF">PAPYR_6789</name>
</gene>
<evidence type="ECO:0000256" key="4">
    <source>
        <dbReference type="PROSITE-ProRule" id="PRU00176"/>
    </source>
</evidence>
<protein>
    <submittedName>
        <fullName evidence="8">Ubiquitinconjugating enzyme subfamily protein</fullName>
    </submittedName>
</protein>
<evidence type="ECO:0000256" key="2">
    <source>
        <dbReference type="ARBA" id="ARBA00022614"/>
    </source>
</evidence>
<comment type="caution">
    <text evidence="8">The sequence shown here is derived from an EMBL/GenBank/DDBJ whole genome shotgun (WGS) entry which is preliminary data.</text>
</comment>
<evidence type="ECO:0000256" key="3">
    <source>
        <dbReference type="ARBA" id="ARBA00022737"/>
    </source>
</evidence>
<dbReference type="InterPro" id="IPR016135">
    <property type="entry name" value="UBQ-conjugating_enzyme/RWD"/>
</dbReference>
<dbReference type="SMART" id="SM00212">
    <property type="entry name" value="UBCc"/>
    <property type="match status" value="1"/>
</dbReference>
<reference evidence="8" key="1">
    <citation type="journal article" date="2022" name="bioRxiv">
        <title>Genomics of Preaxostyla Flagellates Illuminates Evolutionary Transitions and the Path Towards Mitochondrial Loss.</title>
        <authorList>
            <person name="Novak L.V.F."/>
            <person name="Treitli S.C."/>
            <person name="Pyrih J."/>
            <person name="Halakuc P."/>
            <person name="Pipaliya S.V."/>
            <person name="Vacek V."/>
            <person name="Brzon O."/>
            <person name="Soukal P."/>
            <person name="Eme L."/>
            <person name="Dacks J.B."/>
            <person name="Karnkowska A."/>
            <person name="Elias M."/>
            <person name="Hampl V."/>
        </authorList>
    </citation>
    <scope>NUCLEOTIDE SEQUENCE</scope>
    <source>
        <strain evidence="8">RCP-MX</strain>
    </source>
</reference>
<dbReference type="Proteomes" id="UP001141327">
    <property type="component" value="Unassembled WGS sequence"/>
</dbReference>